<dbReference type="RefSeq" id="WP_380519238.1">
    <property type="nucleotide sequence ID" value="NZ_JBHEZX010000030.1"/>
</dbReference>
<dbReference type="PANTHER" id="PTHR42923">
    <property type="entry name" value="PROTOPORPHYRINOGEN OXIDASE"/>
    <property type="match status" value="1"/>
</dbReference>
<evidence type="ECO:0000259" key="13">
    <source>
        <dbReference type="Pfam" id="PF01593"/>
    </source>
</evidence>
<dbReference type="InterPro" id="IPR036188">
    <property type="entry name" value="FAD/NAD-bd_sf"/>
</dbReference>
<dbReference type="NCBIfam" id="TIGR00562">
    <property type="entry name" value="proto_IX_ox"/>
    <property type="match status" value="1"/>
</dbReference>
<keyword evidence="10 12" id="KW-0560">Oxidoreductase</keyword>
<dbReference type="Gene3D" id="3.90.660.20">
    <property type="entry name" value="Protoporphyrinogen oxidase, mitochondrial, domain 2"/>
    <property type="match status" value="1"/>
</dbReference>
<dbReference type="InterPro" id="IPR002937">
    <property type="entry name" value="Amino_oxidase"/>
</dbReference>
<comment type="subcellular location">
    <subcellularLocation>
        <location evidence="12">Cytoplasm</location>
    </subcellularLocation>
</comment>
<feature type="domain" description="Amine oxidase" evidence="13">
    <location>
        <begin position="21"/>
        <end position="467"/>
    </location>
</feature>
<dbReference type="SUPFAM" id="SSF51905">
    <property type="entry name" value="FAD/NAD(P)-binding domain"/>
    <property type="match status" value="1"/>
</dbReference>
<comment type="function">
    <text evidence="3 12">Involved in coproporphyrin-dependent heme b biosynthesis. Catalyzes the oxidation of coproporphyrinogen III to coproporphyrin III.</text>
</comment>
<keyword evidence="12" id="KW-0963">Cytoplasm</keyword>
<keyword evidence="8 12" id="KW-0285">Flavoprotein</keyword>
<evidence type="ECO:0000256" key="8">
    <source>
        <dbReference type="ARBA" id="ARBA00022630"/>
    </source>
</evidence>
<evidence type="ECO:0000256" key="2">
    <source>
        <dbReference type="ARBA" id="ARBA00001974"/>
    </source>
</evidence>
<reference evidence="14 15" key="1">
    <citation type="submission" date="2024-09" db="EMBL/GenBank/DDBJ databases">
        <authorList>
            <person name="Lee S.D."/>
        </authorList>
    </citation>
    <scope>NUCLEOTIDE SEQUENCE [LARGE SCALE GENOMIC DNA]</scope>
    <source>
        <strain evidence="14 15">N1-1</strain>
    </source>
</reference>
<evidence type="ECO:0000256" key="9">
    <source>
        <dbReference type="ARBA" id="ARBA00022827"/>
    </source>
</evidence>
<evidence type="ECO:0000256" key="11">
    <source>
        <dbReference type="ARBA" id="ARBA00023133"/>
    </source>
</evidence>
<dbReference type="InterPro" id="IPR050464">
    <property type="entry name" value="Zeta_carotene_desat/Oxidored"/>
</dbReference>
<organism evidence="14 15">
    <name type="scientific">Streptacidiphilus alkalitolerans</name>
    <dbReference type="NCBI Taxonomy" id="3342712"/>
    <lineage>
        <taxon>Bacteria</taxon>
        <taxon>Bacillati</taxon>
        <taxon>Actinomycetota</taxon>
        <taxon>Actinomycetes</taxon>
        <taxon>Kitasatosporales</taxon>
        <taxon>Streptomycetaceae</taxon>
        <taxon>Streptacidiphilus</taxon>
    </lineage>
</organism>
<dbReference type="PANTHER" id="PTHR42923:SF3">
    <property type="entry name" value="PROTOPORPHYRINOGEN OXIDASE"/>
    <property type="match status" value="1"/>
</dbReference>
<evidence type="ECO:0000256" key="6">
    <source>
        <dbReference type="ARBA" id="ARBA00012402"/>
    </source>
</evidence>
<comment type="pathway">
    <text evidence="4 12">Porphyrin-containing compound metabolism; protoheme biosynthesis.</text>
</comment>
<evidence type="ECO:0000256" key="5">
    <source>
        <dbReference type="ARBA" id="ARBA00008310"/>
    </source>
</evidence>
<evidence type="ECO:0000256" key="4">
    <source>
        <dbReference type="ARBA" id="ARBA00004744"/>
    </source>
</evidence>
<dbReference type="EMBL" id="JBHEZX010000030">
    <property type="protein sequence ID" value="MFC1414898.1"/>
    <property type="molecule type" value="Genomic_DNA"/>
</dbReference>
<comment type="cofactor">
    <cofactor evidence="2 12">
        <name>FAD</name>
        <dbReference type="ChEBI" id="CHEBI:57692"/>
    </cofactor>
</comment>
<proteinExistence type="inferred from homology"/>
<evidence type="ECO:0000313" key="14">
    <source>
        <dbReference type="EMBL" id="MFC1414898.1"/>
    </source>
</evidence>
<name>A0ABV6VMS8_9ACTN</name>
<dbReference type="Proteomes" id="UP001592582">
    <property type="component" value="Unassembled WGS sequence"/>
</dbReference>
<keyword evidence="11 12" id="KW-0350">Heme biosynthesis</keyword>
<comment type="caution">
    <text evidence="14">The sequence shown here is derived from an EMBL/GenBank/DDBJ whole genome shotgun (WGS) entry which is preliminary data.</text>
</comment>
<dbReference type="Gene3D" id="3.50.50.60">
    <property type="entry name" value="FAD/NAD(P)-binding domain"/>
    <property type="match status" value="1"/>
</dbReference>
<dbReference type="GO" id="GO:0004729">
    <property type="term" value="F:oxygen-dependent protoporphyrinogen oxidase activity"/>
    <property type="evidence" value="ECO:0007669"/>
    <property type="project" value="UniProtKB-EC"/>
</dbReference>
<dbReference type="EC" id="1.3.3.15" evidence="6 12"/>
<protein>
    <recommendedName>
        <fullName evidence="7 12">Coproporphyrinogen III oxidase</fullName>
        <ecNumber evidence="6 12">1.3.3.15</ecNumber>
    </recommendedName>
</protein>
<dbReference type="SUPFAM" id="SSF54373">
    <property type="entry name" value="FAD-linked reductases, C-terminal domain"/>
    <property type="match status" value="1"/>
</dbReference>
<accession>A0ABV6VMS8</accession>
<gene>
    <name evidence="14" type="primary">hemG</name>
    <name evidence="14" type="ORF">ACEZDG_37145</name>
</gene>
<keyword evidence="9 12" id="KW-0274">FAD</keyword>
<evidence type="ECO:0000256" key="12">
    <source>
        <dbReference type="RuleBase" id="RU364052"/>
    </source>
</evidence>
<evidence type="ECO:0000256" key="1">
    <source>
        <dbReference type="ARBA" id="ARBA00001755"/>
    </source>
</evidence>
<evidence type="ECO:0000313" key="15">
    <source>
        <dbReference type="Proteomes" id="UP001592582"/>
    </source>
</evidence>
<comment type="catalytic activity">
    <reaction evidence="1">
        <text>coproporphyrinogen III + 3 O2 = coproporphyrin III + 3 H2O2</text>
        <dbReference type="Rhea" id="RHEA:43436"/>
        <dbReference type="ChEBI" id="CHEBI:15379"/>
        <dbReference type="ChEBI" id="CHEBI:16240"/>
        <dbReference type="ChEBI" id="CHEBI:57309"/>
        <dbReference type="ChEBI" id="CHEBI:131725"/>
        <dbReference type="EC" id="1.3.3.15"/>
    </reaction>
    <physiologicalReaction direction="left-to-right" evidence="1">
        <dbReference type="Rhea" id="RHEA:43437"/>
    </physiologicalReaction>
</comment>
<comment type="similarity">
    <text evidence="5 12">Belongs to the protoporphyrinogen/coproporphyrinogen oxidase family. Coproporphyrinogen III oxidase subfamily.</text>
</comment>
<dbReference type="Pfam" id="PF01593">
    <property type="entry name" value="Amino_oxidase"/>
    <property type="match status" value="1"/>
</dbReference>
<evidence type="ECO:0000256" key="7">
    <source>
        <dbReference type="ARBA" id="ARBA00019046"/>
    </source>
</evidence>
<evidence type="ECO:0000256" key="10">
    <source>
        <dbReference type="ARBA" id="ARBA00023002"/>
    </source>
</evidence>
<dbReference type="Gene3D" id="1.10.3110.10">
    <property type="entry name" value="protoporphyrinogen ix oxidase, domain 3"/>
    <property type="match status" value="1"/>
</dbReference>
<sequence length="479" mass="48949">MHSSADGTPARPRVIVIGGGIAGLAAAARLSGADGSTPSATVVLLEAGDRPGGKLRSGELAGIPVDLGAESMLARRPEAVALARAVGLGEALQPPATARAAIWTRGELRPMPTGHLMGVPGDLDALAASGVVSAQGMARIAEDLTRPPAEVADDVAVGAYIGERLGREVVERLVEPLLGGVYAGHADQLSLRAAVPQLLPLARRGGSLIEGVRALQAAAPANPAPVFQGIDGGIGRLPLAVAEACRAAGVELRMGTEARALRRTAEGWSVRTDTAELTADAVVLAVPAPVAARLLAAEAPAAAAELAAVEYAGMALVTLAFQRSELGRLEGSGFLVPPVDGRAIKASTFSSNKWRWLAEAAPDSFVLRTSVGRHQEEQDLDLDDAELVARSLRDLGAAAGLAAVPYASTVTRWRGGLPQYPVGHLDRVARIEKLTAELPGLALCGAAYQGVGIPACVASGWKAADLVRGALTAEGRMSA</sequence>
<keyword evidence="15" id="KW-1185">Reference proteome</keyword>
<evidence type="ECO:0000256" key="3">
    <source>
        <dbReference type="ARBA" id="ARBA00002185"/>
    </source>
</evidence>
<dbReference type="InterPro" id="IPR004572">
    <property type="entry name" value="Protoporphyrinogen_oxidase"/>
</dbReference>